<geneLocation type="plasmid" evidence="2 3">
    <name>unnamed1</name>
</geneLocation>
<comment type="caution">
    <text evidence="1">Lacks conserved residue(s) required for the propagation of feature annotation.</text>
</comment>
<feature type="active site" description="Proton acceptor" evidence="1">
    <location>
        <position position="123"/>
    </location>
</feature>
<comment type="subcellular location">
    <subcellularLocation>
        <location evidence="1">Cytoplasm</location>
    </subcellularLocation>
</comment>
<dbReference type="InterPro" id="IPR026591">
    <property type="entry name" value="Sirtuin_cat_small_dom_sf"/>
</dbReference>
<dbReference type="GO" id="GO:0036054">
    <property type="term" value="F:protein-malonyllysine demalonylase activity"/>
    <property type="evidence" value="ECO:0007669"/>
    <property type="project" value="InterPro"/>
</dbReference>
<feature type="binding site" evidence="1">
    <location>
        <position position="150"/>
    </location>
    <ligand>
        <name>Zn(2+)</name>
        <dbReference type="ChEBI" id="CHEBI:29105"/>
    </ligand>
</feature>
<evidence type="ECO:0000256" key="1">
    <source>
        <dbReference type="HAMAP-Rule" id="MF_01121"/>
    </source>
</evidence>
<dbReference type="InterPro" id="IPR027546">
    <property type="entry name" value="Sirtuin_class_III"/>
</dbReference>
<protein>
    <recommendedName>
        <fullName evidence="1">NAD-dependent protein deacylase</fullName>
        <ecNumber evidence="1">2.3.1.286</ecNumber>
    </recommendedName>
    <alternativeName>
        <fullName evidence="1">Regulatory protein SIR2 homolog</fullName>
    </alternativeName>
</protein>
<dbReference type="Gene3D" id="3.40.50.1220">
    <property type="entry name" value="TPP-binding domain"/>
    <property type="match status" value="1"/>
</dbReference>
<dbReference type="InterPro" id="IPR029035">
    <property type="entry name" value="DHS-like_NAD/FAD-binding_dom"/>
</dbReference>
<comment type="cofactor">
    <cofactor evidence="1">
        <name>Zn(2+)</name>
        <dbReference type="ChEBI" id="CHEBI:29105"/>
    </cofactor>
    <text evidence="1">Binds 1 zinc ion per subunit.</text>
</comment>
<dbReference type="HAMAP" id="MF_01121">
    <property type="entry name" value="Sirtuin_ClassIII"/>
    <property type="match status" value="1"/>
</dbReference>
<feature type="binding site" evidence="1">
    <location>
        <position position="153"/>
    </location>
    <ligand>
        <name>Zn(2+)</name>
        <dbReference type="ChEBI" id="CHEBI:29105"/>
    </ligand>
</feature>
<gene>
    <name evidence="1" type="primary">cobB</name>
    <name evidence="2" type="ORF">C0V82_22015</name>
</gene>
<dbReference type="InterPro" id="IPR003000">
    <property type="entry name" value="Sirtuin"/>
</dbReference>
<dbReference type="GO" id="GO:0005737">
    <property type="term" value="C:cytoplasm"/>
    <property type="evidence" value="ECO:0007669"/>
    <property type="project" value="UniProtKB-SubCell"/>
</dbReference>
<dbReference type="InterPro" id="IPR026590">
    <property type="entry name" value="Ssirtuin_cat_dom"/>
</dbReference>
<comment type="similarity">
    <text evidence="1">Belongs to the sirtuin family. Class III subfamily.</text>
</comment>
<keyword evidence="2" id="KW-0614">Plasmid</keyword>
<evidence type="ECO:0000313" key="2">
    <source>
        <dbReference type="EMBL" id="AUN33086.1"/>
    </source>
</evidence>
<dbReference type="KEGG" id="ncb:C0V82_22015"/>
<feature type="binding site" evidence="1">
    <location>
        <position position="134"/>
    </location>
    <ligand>
        <name>Zn(2+)</name>
        <dbReference type="ChEBI" id="CHEBI:29105"/>
    </ligand>
</feature>
<comment type="domain">
    <text evidence="1">2 residues (Tyr-68 and Arg-71) present in a large hydrophobic pocket are probably involved in substrate specificity. They are important for desuccinylation activity, but dispensable for deacetylation activity.</text>
</comment>
<keyword evidence="1" id="KW-0520">NAD</keyword>
<feature type="binding site" evidence="1">
    <location>
        <begin position="216"/>
        <end position="218"/>
    </location>
    <ligand>
        <name>NAD(+)</name>
        <dbReference type="ChEBI" id="CHEBI:57540"/>
    </ligand>
</feature>
<dbReference type="GO" id="GO:0008270">
    <property type="term" value="F:zinc ion binding"/>
    <property type="evidence" value="ECO:0007669"/>
    <property type="project" value="UniProtKB-UniRule"/>
</dbReference>
<dbReference type="OrthoDB" id="9800582at2"/>
<accession>A0A2K9NKC9</accession>
<dbReference type="Gene3D" id="3.30.1600.10">
    <property type="entry name" value="SIR2/SIRT2 'Small Domain"/>
    <property type="match status" value="1"/>
</dbReference>
<proteinExistence type="inferred from homology"/>
<keyword evidence="1" id="KW-0862">Zinc</keyword>
<dbReference type="Proteomes" id="UP000234752">
    <property type="component" value="Plasmid unnamed1"/>
</dbReference>
<feature type="binding site" evidence="1">
    <location>
        <position position="68"/>
    </location>
    <ligand>
        <name>substrate</name>
    </ligand>
</feature>
<dbReference type="Pfam" id="PF02146">
    <property type="entry name" value="SIR2"/>
    <property type="match status" value="1"/>
</dbReference>
<feature type="binding site" evidence="1">
    <location>
        <begin position="190"/>
        <end position="192"/>
    </location>
    <ligand>
        <name>NAD(+)</name>
        <dbReference type="ChEBI" id="CHEBI:57540"/>
    </ligand>
</feature>
<dbReference type="InterPro" id="IPR050134">
    <property type="entry name" value="NAD-dep_sirtuin_deacylases"/>
</dbReference>
<keyword evidence="3" id="KW-1185">Reference proteome</keyword>
<feature type="binding site" evidence="1">
    <location>
        <position position="71"/>
    </location>
    <ligand>
        <name>substrate</name>
    </ligand>
</feature>
<evidence type="ECO:0000313" key="3">
    <source>
        <dbReference type="Proteomes" id="UP000234752"/>
    </source>
</evidence>
<dbReference type="SUPFAM" id="SSF52467">
    <property type="entry name" value="DHS-like NAD/FAD-binding domain"/>
    <property type="match status" value="1"/>
</dbReference>
<comment type="function">
    <text evidence="1">NAD-dependent lysine deacetylase and desuccinylase that specifically removes acetyl and succinyl groups on target proteins. Modulates the activities of several proteins which are inactive in their acylated form.</text>
</comment>
<dbReference type="GO" id="GO:0070403">
    <property type="term" value="F:NAD+ binding"/>
    <property type="evidence" value="ECO:0007669"/>
    <property type="project" value="UniProtKB-UniRule"/>
</dbReference>
<keyword evidence="1" id="KW-0963">Cytoplasm</keyword>
<organism evidence="2 3">
    <name type="scientific">Niveispirillum cyanobacteriorum</name>
    <dbReference type="NCBI Taxonomy" id="1612173"/>
    <lineage>
        <taxon>Bacteria</taxon>
        <taxon>Pseudomonadati</taxon>
        <taxon>Pseudomonadota</taxon>
        <taxon>Alphaproteobacteria</taxon>
        <taxon>Rhodospirillales</taxon>
        <taxon>Azospirillaceae</taxon>
        <taxon>Niveispirillum</taxon>
    </lineage>
</organism>
<dbReference type="EC" id="2.3.1.286" evidence="1"/>
<dbReference type="PANTHER" id="PTHR11085">
    <property type="entry name" value="NAD-DEPENDENT PROTEIN DEACYLASE SIRTUIN-5, MITOCHONDRIAL-RELATED"/>
    <property type="match status" value="1"/>
</dbReference>
<name>A0A2K9NKC9_9PROT</name>
<dbReference type="GO" id="GO:0017136">
    <property type="term" value="F:histone deacetylase activity, NAD-dependent"/>
    <property type="evidence" value="ECO:0007669"/>
    <property type="project" value="TreeGrafter"/>
</dbReference>
<keyword evidence="1" id="KW-0479">Metal-binding</keyword>
<dbReference type="PANTHER" id="PTHR11085:SF4">
    <property type="entry name" value="NAD-DEPENDENT PROTEIN DEACYLASE"/>
    <property type="match status" value="1"/>
</dbReference>
<dbReference type="AlphaFoldDB" id="A0A2K9NKC9"/>
<dbReference type="EMBL" id="CP025613">
    <property type="protein sequence ID" value="AUN33086.1"/>
    <property type="molecule type" value="Genomic_DNA"/>
</dbReference>
<dbReference type="GO" id="GO:0036055">
    <property type="term" value="F:protein-succinyllysine desuccinylase activity"/>
    <property type="evidence" value="ECO:0007669"/>
    <property type="project" value="UniProtKB-UniRule"/>
</dbReference>
<comment type="catalytic activity">
    <reaction evidence="1">
        <text>N(6)-acetyl-L-lysyl-[protein] + NAD(+) + H2O = 2''-O-acetyl-ADP-D-ribose + nicotinamide + L-lysyl-[protein]</text>
        <dbReference type="Rhea" id="RHEA:43636"/>
        <dbReference type="Rhea" id="RHEA-COMP:9752"/>
        <dbReference type="Rhea" id="RHEA-COMP:10731"/>
        <dbReference type="ChEBI" id="CHEBI:15377"/>
        <dbReference type="ChEBI" id="CHEBI:17154"/>
        <dbReference type="ChEBI" id="CHEBI:29969"/>
        <dbReference type="ChEBI" id="CHEBI:57540"/>
        <dbReference type="ChEBI" id="CHEBI:61930"/>
        <dbReference type="ChEBI" id="CHEBI:83767"/>
        <dbReference type="EC" id="2.3.1.286"/>
    </reaction>
</comment>
<reference evidence="2 3" key="1">
    <citation type="submission" date="2017-12" db="EMBL/GenBank/DDBJ databases">
        <title>Genomes of bacteria within cyanobacterial aggregates.</title>
        <authorList>
            <person name="Cai H."/>
        </authorList>
    </citation>
    <scope>NUCLEOTIDE SEQUENCE [LARGE SCALE GENOMIC DNA]</scope>
    <source>
        <strain evidence="2 3">TH16</strain>
        <plasmid evidence="2 3">unnamed1</plasmid>
    </source>
</reference>
<comment type="catalytic activity">
    <reaction evidence="1">
        <text>N(6)-succinyl-L-lysyl-[protein] + NAD(+) + H2O = 2''-O-succinyl-ADP-D-ribose + nicotinamide + L-lysyl-[protein]</text>
        <dbReference type="Rhea" id="RHEA:47668"/>
        <dbReference type="Rhea" id="RHEA-COMP:9752"/>
        <dbReference type="Rhea" id="RHEA-COMP:11877"/>
        <dbReference type="ChEBI" id="CHEBI:15377"/>
        <dbReference type="ChEBI" id="CHEBI:17154"/>
        <dbReference type="ChEBI" id="CHEBI:29969"/>
        <dbReference type="ChEBI" id="CHEBI:57540"/>
        <dbReference type="ChEBI" id="CHEBI:87830"/>
        <dbReference type="ChEBI" id="CHEBI:87832"/>
    </reaction>
</comment>
<feature type="binding site" evidence="1">
    <location>
        <position position="232"/>
    </location>
    <ligand>
        <name>NAD(+)</name>
        <dbReference type="ChEBI" id="CHEBI:57540"/>
    </ligand>
</feature>
<feature type="binding site" evidence="1">
    <location>
        <position position="131"/>
    </location>
    <ligand>
        <name>Zn(2+)</name>
        <dbReference type="ChEBI" id="CHEBI:29105"/>
    </ligand>
</feature>
<sequence>MIDPHLKRLLQGLRPDAGLFILTGAGISRESGLLTFRDGDGLWEKERLEDVATPQAFARDPARVQGFYNARRRAVLHPDVQPNEAHRALVRLEREWRGPFLLVTQNVDDLHDRAGSARMLHMHGELLKIRCAVCDRMAAFSGDLAVDNVCPDCGDRGTLRPHIVWFGEMPLYMDEIGQALDEAALFIAIGTSGTVYPAAGFVAAARANGAVTVEVNMEETGGSFDGGLYGPATQTVPALVNSLLESVR</sequence>
<feature type="binding site" evidence="1">
    <location>
        <begin position="105"/>
        <end position="108"/>
    </location>
    <ligand>
        <name>NAD(+)</name>
        <dbReference type="ChEBI" id="CHEBI:57540"/>
    </ligand>
</feature>
<dbReference type="RefSeq" id="WP_102114607.1">
    <property type="nucleotide sequence ID" value="NZ_BMGN01000019.1"/>
</dbReference>
<dbReference type="PROSITE" id="PS50305">
    <property type="entry name" value="SIRTUIN"/>
    <property type="match status" value="1"/>
</dbReference>